<proteinExistence type="predicted"/>
<dbReference type="CDD" id="cd00161">
    <property type="entry name" value="beta-trefoil_Ricin-like"/>
    <property type="match status" value="1"/>
</dbReference>
<dbReference type="InterPro" id="IPR035992">
    <property type="entry name" value="Ricin_B-like_lectins"/>
</dbReference>
<dbReference type="PROSITE" id="PS50231">
    <property type="entry name" value="RICIN_B_LECTIN"/>
    <property type="match status" value="1"/>
</dbReference>
<name>A0ABW4AA65_9ACTN</name>
<protein>
    <submittedName>
        <fullName evidence="3">RICIN domain-containing protein</fullName>
    </submittedName>
</protein>
<evidence type="ECO:0000256" key="1">
    <source>
        <dbReference type="SAM" id="SignalP"/>
    </source>
</evidence>
<dbReference type="SUPFAM" id="SSF50370">
    <property type="entry name" value="Ricin B-like lectins"/>
    <property type="match status" value="1"/>
</dbReference>
<reference evidence="4" key="1">
    <citation type="journal article" date="2019" name="Int. J. Syst. Evol. Microbiol.">
        <title>The Global Catalogue of Microorganisms (GCM) 10K type strain sequencing project: providing services to taxonomists for standard genome sequencing and annotation.</title>
        <authorList>
            <consortium name="The Broad Institute Genomics Platform"/>
            <consortium name="The Broad Institute Genome Sequencing Center for Infectious Disease"/>
            <person name="Wu L."/>
            <person name="Ma J."/>
        </authorList>
    </citation>
    <scope>NUCLEOTIDE SEQUENCE [LARGE SCALE GENOMIC DNA]</scope>
    <source>
        <strain evidence="4">CCM 7526</strain>
    </source>
</reference>
<dbReference type="InterPro" id="IPR000772">
    <property type="entry name" value="Ricin_B_lectin"/>
</dbReference>
<evidence type="ECO:0000313" key="4">
    <source>
        <dbReference type="Proteomes" id="UP001597183"/>
    </source>
</evidence>
<evidence type="ECO:0000259" key="2">
    <source>
        <dbReference type="SMART" id="SM00458"/>
    </source>
</evidence>
<feature type="signal peptide" evidence="1">
    <location>
        <begin position="1"/>
        <end position="30"/>
    </location>
</feature>
<dbReference type="Pfam" id="PF00652">
    <property type="entry name" value="Ricin_B_lectin"/>
    <property type="match status" value="1"/>
</dbReference>
<dbReference type="RefSeq" id="WP_317795060.1">
    <property type="nucleotide sequence ID" value="NZ_AP028461.1"/>
</dbReference>
<gene>
    <name evidence="3" type="ORF">ACFQ5G_20015</name>
</gene>
<dbReference type="Gene3D" id="2.80.10.50">
    <property type="match status" value="2"/>
</dbReference>
<feature type="chain" id="PRO_5045929482" evidence="1">
    <location>
        <begin position="31"/>
        <end position="172"/>
    </location>
</feature>
<accession>A0ABW4AA65</accession>
<dbReference type="EMBL" id="JBHTMK010000029">
    <property type="protein sequence ID" value="MFD1367645.1"/>
    <property type="molecule type" value="Genomic_DNA"/>
</dbReference>
<evidence type="ECO:0000313" key="3">
    <source>
        <dbReference type="EMBL" id="MFD1367645.1"/>
    </source>
</evidence>
<keyword evidence="4" id="KW-1185">Reference proteome</keyword>
<feature type="domain" description="Ricin B lectin" evidence="2">
    <location>
        <begin position="32"/>
        <end position="170"/>
    </location>
</feature>
<dbReference type="SMART" id="SM00458">
    <property type="entry name" value="RICIN"/>
    <property type="match status" value="1"/>
</dbReference>
<organism evidence="3 4">
    <name type="scientific">Actinoplanes sichuanensis</name>
    <dbReference type="NCBI Taxonomy" id="512349"/>
    <lineage>
        <taxon>Bacteria</taxon>
        <taxon>Bacillati</taxon>
        <taxon>Actinomycetota</taxon>
        <taxon>Actinomycetes</taxon>
        <taxon>Micromonosporales</taxon>
        <taxon>Micromonosporaceae</taxon>
        <taxon>Actinoplanes</taxon>
    </lineage>
</organism>
<comment type="caution">
    <text evidence="3">The sequence shown here is derived from an EMBL/GenBank/DDBJ whole genome shotgun (WGS) entry which is preliminary data.</text>
</comment>
<dbReference type="Proteomes" id="UP001597183">
    <property type="component" value="Unassembled WGS sequence"/>
</dbReference>
<sequence length="172" mass="19006">MALSRRRTAPFAVLLTVLAAVTVSPQPAAAATDRYRITNKLSGKCLTIWGDGNGAAITQMTCNSADTAQWWYLDLNGTGTIRNQRIDKCLDLWDAGSANGQMVFTYGCRNDGFSGQRWRTVNKGGQYWEIRSYATDKCLDLAADNRANGAVIQQWGCNWGANDNQQWRITTS</sequence>
<keyword evidence="1" id="KW-0732">Signal</keyword>